<name>A0A140LAU4_9FIRM</name>
<dbReference type="EMBL" id="LOEE01000012">
    <property type="protein sequence ID" value="KXG77669.1"/>
    <property type="molecule type" value="Genomic_DNA"/>
</dbReference>
<gene>
    <name evidence="1" type="ORF">AN619_03980</name>
</gene>
<evidence type="ECO:0000313" key="2">
    <source>
        <dbReference type="Proteomes" id="UP000070456"/>
    </source>
</evidence>
<dbReference type="STRING" id="520762.AN619_03980"/>
<dbReference type="RefSeq" id="WP_157064876.1">
    <property type="nucleotide sequence ID" value="NZ_LOEE01000012.1"/>
</dbReference>
<sequence length="100" mass="11808">MNGLTHFIKRNDKTETGFMDMLSNFYARVIHGEDTRSEDDKMLDTIRQAHDEWKNAEAYFQSVTDPDLIDYAIYRVEAAKTRYTYLMKLAREMGVRGNFQ</sequence>
<reference evidence="1 2" key="1">
    <citation type="submission" date="2015-12" db="EMBL/GenBank/DDBJ databases">
        <title>Draft genome sequence of the thermoanaerobe Thermotalea metallivorans, an isolate from the runoff channel of the Great Artesian Basin, Australia.</title>
        <authorList>
            <person name="Patel B.K."/>
        </authorList>
    </citation>
    <scope>NUCLEOTIDE SEQUENCE [LARGE SCALE GENOMIC DNA]</scope>
    <source>
        <strain evidence="1 2">B2-1</strain>
    </source>
</reference>
<comment type="caution">
    <text evidence="1">The sequence shown here is derived from an EMBL/GenBank/DDBJ whole genome shotgun (WGS) entry which is preliminary data.</text>
</comment>
<dbReference type="OrthoDB" id="1809893at2"/>
<keyword evidence="2" id="KW-1185">Reference proteome</keyword>
<dbReference type="AlphaFoldDB" id="A0A140LAU4"/>
<proteinExistence type="predicted"/>
<protein>
    <recommendedName>
        <fullName evidence="3">DUF2508 domain-containing protein</fullName>
    </recommendedName>
</protein>
<organism evidence="1 2">
    <name type="scientific">Thermotalea metallivorans</name>
    <dbReference type="NCBI Taxonomy" id="520762"/>
    <lineage>
        <taxon>Bacteria</taxon>
        <taxon>Bacillati</taxon>
        <taxon>Bacillota</taxon>
        <taxon>Clostridia</taxon>
        <taxon>Peptostreptococcales</taxon>
        <taxon>Thermotaleaceae</taxon>
        <taxon>Thermotalea</taxon>
    </lineage>
</organism>
<accession>A0A140LAU4</accession>
<evidence type="ECO:0000313" key="1">
    <source>
        <dbReference type="EMBL" id="KXG77669.1"/>
    </source>
</evidence>
<dbReference type="InterPro" id="IPR019644">
    <property type="entry name" value="DUF2508"/>
</dbReference>
<evidence type="ECO:0008006" key="3">
    <source>
        <dbReference type="Google" id="ProtNLM"/>
    </source>
</evidence>
<dbReference type="Pfam" id="PF10704">
    <property type="entry name" value="DUF2508"/>
    <property type="match status" value="1"/>
</dbReference>
<dbReference type="Proteomes" id="UP000070456">
    <property type="component" value="Unassembled WGS sequence"/>
</dbReference>